<dbReference type="Pfam" id="PF07963">
    <property type="entry name" value="N_methyl"/>
    <property type="match status" value="1"/>
</dbReference>
<keyword evidence="5" id="KW-0997">Cell inner membrane</keyword>
<keyword evidence="8 11" id="KW-0472">Membrane</keyword>
<dbReference type="Gene3D" id="3.55.40.10">
    <property type="entry name" value="minor pseudopilin epsh domain"/>
    <property type="match status" value="1"/>
</dbReference>
<evidence type="ECO:0000256" key="4">
    <source>
        <dbReference type="ARBA" id="ARBA00022481"/>
    </source>
</evidence>
<dbReference type="Pfam" id="PF12019">
    <property type="entry name" value="GspH"/>
    <property type="match status" value="1"/>
</dbReference>
<proteinExistence type="inferred from homology"/>
<comment type="caution">
    <text evidence="13">The sequence shown here is derived from an EMBL/GenBank/DDBJ whole genome shotgun (WGS) entry which is preliminary data.</text>
</comment>
<evidence type="ECO:0000256" key="3">
    <source>
        <dbReference type="ARBA" id="ARBA00022475"/>
    </source>
</evidence>
<dbReference type="EMBL" id="LNKA01000001">
    <property type="protein sequence ID" value="KTC66217.1"/>
    <property type="molecule type" value="Genomic_DNA"/>
</dbReference>
<evidence type="ECO:0000256" key="8">
    <source>
        <dbReference type="ARBA" id="ARBA00023136"/>
    </source>
</evidence>
<evidence type="ECO:0000313" key="13">
    <source>
        <dbReference type="EMBL" id="KTC66217.1"/>
    </source>
</evidence>
<evidence type="ECO:0000256" key="1">
    <source>
        <dbReference type="ARBA" id="ARBA00004377"/>
    </source>
</evidence>
<evidence type="ECO:0000256" key="5">
    <source>
        <dbReference type="ARBA" id="ARBA00022519"/>
    </source>
</evidence>
<organism evidence="13 14">
    <name type="scientific">Legionella adelaidensis</name>
    <dbReference type="NCBI Taxonomy" id="45056"/>
    <lineage>
        <taxon>Bacteria</taxon>
        <taxon>Pseudomonadati</taxon>
        <taxon>Pseudomonadota</taxon>
        <taxon>Gammaproteobacteria</taxon>
        <taxon>Legionellales</taxon>
        <taxon>Legionellaceae</taxon>
        <taxon>Legionella</taxon>
    </lineage>
</organism>
<dbReference type="PATRIC" id="fig|45056.6.peg.906"/>
<evidence type="ECO:0000256" key="9">
    <source>
        <dbReference type="ARBA" id="ARBA00025772"/>
    </source>
</evidence>
<keyword evidence="14" id="KW-1185">Reference proteome</keyword>
<name>A0A0W0R5C1_9GAMM</name>
<evidence type="ECO:0000256" key="11">
    <source>
        <dbReference type="SAM" id="Phobius"/>
    </source>
</evidence>
<reference evidence="13 14" key="1">
    <citation type="submission" date="2015-11" db="EMBL/GenBank/DDBJ databases">
        <title>Identification of large and diverse effector repertoires of 38 Legionella species.</title>
        <authorList>
            <person name="Burstein D."/>
            <person name="Amaro F."/>
            <person name="Zusman T."/>
            <person name="Lifshitz Z."/>
            <person name="Cohen O."/>
            <person name="Gilbert J.A."/>
            <person name="Pupko T."/>
            <person name="Shuman H.A."/>
            <person name="Segal G."/>
        </authorList>
    </citation>
    <scope>NUCLEOTIDE SEQUENCE [LARGE SCALE GENOMIC DNA]</scope>
    <source>
        <strain evidence="13 14">1762-AUS-E</strain>
    </source>
</reference>
<protein>
    <recommendedName>
        <fullName evidence="2">Type II secretion system protein H</fullName>
    </recommendedName>
    <alternativeName>
        <fullName evidence="10">General secretion pathway protein H</fullName>
    </alternativeName>
</protein>
<keyword evidence="7 11" id="KW-1133">Transmembrane helix</keyword>
<keyword evidence="3" id="KW-1003">Cell membrane</keyword>
<evidence type="ECO:0000256" key="10">
    <source>
        <dbReference type="ARBA" id="ARBA00030775"/>
    </source>
</evidence>
<dbReference type="InterPro" id="IPR012902">
    <property type="entry name" value="N_methyl_site"/>
</dbReference>
<dbReference type="Proteomes" id="UP000054859">
    <property type="component" value="Unassembled WGS sequence"/>
</dbReference>
<gene>
    <name evidence="13" type="ORF">Lade_0875</name>
</gene>
<sequence>MLSTFKGFTLIELITVLSIAAIFLAAAVPGYYTIIQNNKVVTNTNKLASSLNLARMEAIKRGYKVSVCPAANASLNSCGSSAQWPLGWIVFTDADNNNAIDSSNDMLNISQAVPAGTSVTSANNIVSYDSTGFLLNGSTSISVTASGCKGKNSRTINVSTSGRLSVVLTSC</sequence>
<comment type="similarity">
    <text evidence="9">Belongs to the GSP H family.</text>
</comment>
<evidence type="ECO:0000259" key="12">
    <source>
        <dbReference type="Pfam" id="PF12019"/>
    </source>
</evidence>
<dbReference type="PROSITE" id="PS00409">
    <property type="entry name" value="PROKAR_NTER_METHYL"/>
    <property type="match status" value="1"/>
</dbReference>
<evidence type="ECO:0000256" key="7">
    <source>
        <dbReference type="ARBA" id="ARBA00022989"/>
    </source>
</evidence>
<feature type="domain" description="General secretion pathway GspH" evidence="12">
    <location>
        <begin position="44"/>
        <end position="162"/>
    </location>
</feature>
<dbReference type="AlphaFoldDB" id="A0A0W0R5C1"/>
<dbReference type="OrthoDB" id="2313614at2"/>
<keyword evidence="6 11" id="KW-0812">Transmembrane</keyword>
<dbReference type="GO" id="GO:0015627">
    <property type="term" value="C:type II protein secretion system complex"/>
    <property type="evidence" value="ECO:0007669"/>
    <property type="project" value="InterPro"/>
</dbReference>
<dbReference type="STRING" id="45056.Lade_0875"/>
<dbReference type="NCBIfam" id="TIGR02532">
    <property type="entry name" value="IV_pilin_GFxxxE"/>
    <property type="match status" value="1"/>
</dbReference>
<dbReference type="InterPro" id="IPR022346">
    <property type="entry name" value="T2SS_GspH"/>
</dbReference>
<evidence type="ECO:0000313" key="14">
    <source>
        <dbReference type="Proteomes" id="UP000054859"/>
    </source>
</evidence>
<dbReference type="RefSeq" id="WP_058461912.1">
    <property type="nucleotide sequence ID" value="NZ_CAAAHS010000005.1"/>
</dbReference>
<evidence type="ECO:0000256" key="6">
    <source>
        <dbReference type="ARBA" id="ARBA00022692"/>
    </source>
</evidence>
<feature type="transmembrane region" description="Helical" evidence="11">
    <location>
        <begin position="7"/>
        <end position="32"/>
    </location>
</feature>
<comment type="subcellular location">
    <subcellularLocation>
        <location evidence="1">Cell inner membrane</location>
        <topology evidence="1">Single-pass membrane protein</topology>
    </subcellularLocation>
</comment>
<dbReference type="GO" id="GO:0005886">
    <property type="term" value="C:plasma membrane"/>
    <property type="evidence" value="ECO:0007669"/>
    <property type="project" value="UniProtKB-SubCell"/>
</dbReference>
<keyword evidence="4" id="KW-0488">Methylation</keyword>
<dbReference type="GO" id="GO:0015628">
    <property type="term" value="P:protein secretion by the type II secretion system"/>
    <property type="evidence" value="ECO:0007669"/>
    <property type="project" value="InterPro"/>
</dbReference>
<dbReference type="InterPro" id="IPR045584">
    <property type="entry name" value="Pilin-like"/>
</dbReference>
<accession>A0A0W0R5C1</accession>
<evidence type="ECO:0000256" key="2">
    <source>
        <dbReference type="ARBA" id="ARBA00021549"/>
    </source>
</evidence>
<dbReference type="SUPFAM" id="SSF54523">
    <property type="entry name" value="Pili subunits"/>
    <property type="match status" value="1"/>
</dbReference>